<dbReference type="Pfam" id="PF07626">
    <property type="entry name" value="PSD3"/>
    <property type="match status" value="1"/>
</dbReference>
<dbReference type="AlphaFoldDB" id="A0A381VM85"/>
<keyword evidence="2" id="KW-0479">Metal-binding</keyword>
<gene>
    <name evidence="5" type="ORF">METZ01_LOCUS94300</name>
</gene>
<reference evidence="5" key="1">
    <citation type="submission" date="2018-05" db="EMBL/GenBank/DDBJ databases">
        <authorList>
            <person name="Lanie J.A."/>
            <person name="Ng W.-L."/>
            <person name="Kazmierczak K.M."/>
            <person name="Andrzejewski T.M."/>
            <person name="Davidsen T.M."/>
            <person name="Wayne K.J."/>
            <person name="Tettelin H."/>
            <person name="Glass J.I."/>
            <person name="Rusch D."/>
            <person name="Podicherti R."/>
            <person name="Tsui H.-C.T."/>
            <person name="Winkler M.E."/>
        </authorList>
    </citation>
    <scope>NUCLEOTIDE SEQUENCE</scope>
</reference>
<dbReference type="InterPro" id="IPR013042">
    <property type="entry name" value="DUF1592"/>
</dbReference>
<dbReference type="GO" id="GO:0020037">
    <property type="term" value="F:heme binding"/>
    <property type="evidence" value="ECO:0007669"/>
    <property type="project" value="InterPro"/>
</dbReference>
<dbReference type="EMBL" id="UINC01009237">
    <property type="protein sequence ID" value="SVA41446.1"/>
    <property type="molecule type" value="Genomic_DNA"/>
</dbReference>
<dbReference type="Pfam" id="PF07627">
    <property type="entry name" value="PSCyt3"/>
    <property type="match status" value="1"/>
</dbReference>
<dbReference type="Pfam" id="PF07631">
    <property type="entry name" value="PSD4"/>
    <property type="match status" value="1"/>
</dbReference>
<name>A0A381VM85_9ZZZZ</name>
<protein>
    <recommendedName>
        <fullName evidence="4">Cytochrome c domain-containing protein</fullName>
    </recommendedName>
</protein>
<evidence type="ECO:0000256" key="3">
    <source>
        <dbReference type="ARBA" id="ARBA00023004"/>
    </source>
</evidence>
<sequence length="822" mass="93524">MNHRITKVAAFLLLFADAHASCSIADDRMQSQHFFNTFCVSCHGMEKSKADLRLDQIDVQQWNDPSLLNDIYTAIESGEMPPEDAPKFPEPDQFKALQKVLRNQLHLLAEKQKPGMLKRLSRVEYQNTVNDVFGSDFSLLDRLPLDNIEAGFNNNADNLHMSVFDMELYFNVANLIAESVVSDKPAPRVVVYSTKDTDIDTHSHKDNTNGFAPSLSLASRPLVFATQSIQIKINPSVKTSGVYRIVPKGFYIQAKFVAGSRVEERLPAVTDISEINTNDTPPTDHSMSYFLRKNSGVGQSIVTVIPKNAAWKDFNPSIGFTTQLSSDDTIVLRCNSVKGGGPQRMFCIETATITGRVYESWPPDTYFYKTYCKDIDASAGYEACQAILKRLARKLFRGPVSDAEMQQFYKHAMKAVAQDRSIFSGLQAGIRGMLCSPKFLFKQEGESGPLDNYAIAARMSYFLWNSLPDEMLFELARQGKLKDPKVRREQTLRMLQAARTDRFVRDYVYQWLDLKKLKIIEPDLSIFTVDEFDLVRDQIKEEPVEFFKEVLSSNLSLVNFIDSDFVMITPELNYIYRIEGHPVATPSKRPGASKISPKDYRPKEITSEFSKVMLDEKDRYRGGLLSQAGFMLMTTNNGEYTNPFYRGAWVLKSFYGDHLETPEDLEISAISPPTKTETIKETIDAHRADASCNICHKKMDPLGIALENFDVIGRWRDQYTDVSNYAPKGNKKGGRFPVDARTVHIDGRAFEGPQGLKTILMEDKERFSKAFVENMLSYAMARELNFLDREHIEQLYEQSANTNFRLRDILLEIVSSDYFTRR</sequence>
<dbReference type="Pfam" id="PF07635">
    <property type="entry name" value="PSCyt1"/>
    <property type="match status" value="1"/>
</dbReference>
<keyword evidence="3" id="KW-0408">Iron</keyword>
<dbReference type="Pfam" id="PF07624">
    <property type="entry name" value="PSD2"/>
    <property type="match status" value="1"/>
</dbReference>
<dbReference type="GO" id="GO:0046872">
    <property type="term" value="F:metal ion binding"/>
    <property type="evidence" value="ECO:0007669"/>
    <property type="project" value="UniProtKB-KW"/>
</dbReference>
<dbReference type="InterPro" id="IPR011429">
    <property type="entry name" value="Cyt_c_Planctomycete-type"/>
</dbReference>
<dbReference type="InterPro" id="IPR013036">
    <property type="entry name" value="DUF1587"/>
</dbReference>
<keyword evidence="1" id="KW-0349">Heme</keyword>
<dbReference type="GO" id="GO:0009055">
    <property type="term" value="F:electron transfer activity"/>
    <property type="evidence" value="ECO:0007669"/>
    <property type="project" value="InterPro"/>
</dbReference>
<organism evidence="5">
    <name type="scientific">marine metagenome</name>
    <dbReference type="NCBI Taxonomy" id="408172"/>
    <lineage>
        <taxon>unclassified sequences</taxon>
        <taxon>metagenomes</taxon>
        <taxon>ecological metagenomes</taxon>
    </lineage>
</organism>
<dbReference type="InterPro" id="IPR013039">
    <property type="entry name" value="DUF1588"/>
</dbReference>
<dbReference type="InterPro" id="IPR011478">
    <property type="entry name" value="DUF1585"/>
</dbReference>
<dbReference type="Pfam" id="PF07637">
    <property type="entry name" value="PSD5"/>
    <property type="match status" value="1"/>
</dbReference>
<evidence type="ECO:0000256" key="2">
    <source>
        <dbReference type="ARBA" id="ARBA00022723"/>
    </source>
</evidence>
<evidence type="ECO:0000313" key="5">
    <source>
        <dbReference type="EMBL" id="SVA41446.1"/>
    </source>
</evidence>
<dbReference type="SUPFAM" id="SSF46626">
    <property type="entry name" value="Cytochrome c"/>
    <property type="match status" value="1"/>
</dbReference>
<dbReference type="InterPro" id="IPR009056">
    <property type="entry name" value="Cyt_c-like_dom"/>
</dbReference>
<evidence type="ECO:0000259" key="4">
    <source>
        <dbReference type="PROSITE" id="PS51007"/>
    </source>
</evidence>
<feature type="domain" description="Cytochrome c" evidence="4">
    <location>
        <begin position="26"/>
        <end position="136"/>
    </location>
</feature>
<accession>A0A381VM85</accession>
<dbReference type="InterPro" id="IPR013043">
    <property type="entry name" value="DUF1595"/>
</dbReference>
<dbReference type="InterPro" id="IPR036909">
    <property type="entry name" value="Cyt_c-like_dom_sf"/>
</dbReference>
<proteinExistence type="predicted"/>
<evidence type="ECO:0000256" key="1">
    <source>
        <dbReference type="ARBA" id="ARBA00022617"/>
    </source>
</evidence>
<dbReference type="PROSITE" id="PS51007">
    <property type="entry name" value="CYTC"/>
    <property type="match status" value="1"/>
</dbReference>